<feature type="region of interest" description="Disordered" evidence="1">
    <location>
        <begin position="220"/>
        <end position="330"/>
    </location>
</feature>
<dbReference type="EMBL" id="JADNYJ010000057">
    <property type="protein sequence ID" value="KAF8897064.1"/>
    <property type="molecule type" value="Genomic_DNA"/>
</dbReference>
<dbReference type="Proteomes" id="UP000724874">
    <property type="component" value="Unassembled WGS sequence"/>
</dbReference>
<feature type="compositionally biased region" description="Pro residues" evidence="1">
    <location>
        <begin position="40"/>
        <end position="54"/>
    </location>
</feature>
<keyword evidence="3" id="KW-1185">Reference proteome</keyword>
<dbReference type="AlphaFoldDB" id="A0A9P5NNT4"/>
<feature type="compositionally biased region" description="Polar residues" evidence="1">
    <location>
        <begin position="272"/>
        <end position="291"/>
    </location>
</feature>
<feature type="region of interest" description="Disordered" evidence="1">
    <location>
        <begin position="178"/>
        <end position="197"/>
    </location>
</feature>
<evidence type="ECO:0000313" key="3">
    <source>
        <dbReference type="Proteomes" id="UP000724874"/>
    </source>
</evidence>
<feature type="compositionally biased region" description="Low complexity" evidence="1">
    <location>
        <begin position="306"/>
        <end position="323"/>
    </location>
</feature>
<name>A0A9P5NNT4_GYMJU</name>
<comment type="caution">
    <text evidence="2">The sequence shown here is derived from an EMBL/GenBank/DDBJ whole genome shotgun (WGS) entry which is preliminary data.</text>
</comment>
<sequence>MSYSELHYRYPGCSGWSYPISDARSEPIPPQRPSQQPTPQLSPRPPPQSFPPLPTKIGRGLWILDDDILLGCGWPPVQHYLAQVRKERRIVDPPTRLIWALAALDVLSDRKDVAHWLFWSPEVYERHAKEVDIVALHKPRLIKSRVLWTGRVEYQSTLSQNQEKYVYVTVNGINYPTEPKLDKKRNTRSSGEPTLKTGKQYHHLEVGCYCLVCTGSKKDNSQKKRKVAKPAHKKALKSPRAPRKAPCPTSVPDKVAIDTETTTLDRSLVTLLPNSRAKSQSPHLTAMSPTCSPRKKDVELSPPLPSSLSSASSSHSRSTSQSSAETLIGNSRCSSVESSVTVVGASPSKKRKAVEMEKDDDNLTDGSKLTDRMVTRGRASKHCAVNPEESRLLLQLLCLSSKLNPHQQDRNLEQGELGHNSRYKLFFFIF</sequence>
<feature type="compositionally biased region" description="Basic residues" evidence="1">
    <location>
        <begin position="223"/>
        <end position="243"/>
    </location>
</feature>
<dbReference type="OrthoDB" id="2944913at2759"/>
<accession>A0A9P5NNT4</accession>
<protein>
    <submittedName>
        <fullName evidence="2">Uncharacterized protein</fullName>
    </submittedName>
</protein>
<feature type="region of interest" description="Disordered" evidence="1">
    <location>
        <begin position="21"/>
        <end position="54"/>
    </location>
</feature>
<organism evidence="2 3">
    <name type="scientific">Gymnopilus junonius</name>
    <name type="common">Spectacular rustgill mushroom</name>
    <name type="synonym">Gymnopilus spectabilis subsp. junonius</name>
    <dbReference type="NCBI Taxonomy" id="109634"/>
    <lineage>
        <taxon>Eukaryota</taxon>
        <taxon>Fungi</taxon>
        <taxon>Dikarya</taxon>
        <taxon>Basidiomycota</taxon>
        <taxon>Agaricomycotina</taxon>
        <taxon>Agaricomycetes</taxon>
        <taxon>Agaricomycetidae</taxon>
        <taxon>Agaricales</taxon>
        <taxon>Agaricineae</taxon>
        <taxon>Hymenogastraceae</taxon>
        <taxon>Gymnopilus</taxon>
    </lineage>
</organism>
<gene>
    <name evidence="2" type="ORF">CPB84DRAFT_1963000</name>
</gene>
<reference evidence="2" key="1">
    <citation type="submission" date="2020-11" db="EMBL/GenBank/DDBJ databases">
        <authorList>
            <consortium name="DOE Joint Genome Institute"/>
            <person name="Ahrendt S."/>
            <person name="Riley R."/>
            <person name="Andreopoulos W."/>
            <person name="LaButti K."/>
            <person name="Pangilinan J."/>
            <person name="Ruiz-duenas F.J."/>
            <person name="Barrasa J.M."/>
            <person name="Sanchez-Garcia M."/>
            <person name="Camarero S."/>
            <person name="Miyauchi S."/>
            <person name="Serrano A."/>
            <person name="Linde D."/>
            <person name="Babiker R."/>
            <person name="Drula E."/>
            <person name="Ayuso-Fernandez I."/>
            <person name="Pacheco R."/>
            <person name="Padilla G."/>
            <person name="Ferreira P."/>
            <person name="Barriuso J."/>
            <person name="Kellner H."/>
            <person name="Castanera R."/>
            <person name="Alfaro M."/>
            <person name="Ramirez L."/>
            <person name="Pisabarro A.G."/>
            <person name="Kuo A."/>
            <person name="Tritt A."/>
            <person name="Lipzen A."/>
            <person name="He G."/>
            <person name="Yan M."/>
            <person name="Ng V."/>
            <person name="Cullen D."/>
            <person name="Martin F."/>
            <person name="Rosso M.-N."/>
            <person name="Henrissat B."/>
            <person name="Hibbett D."/>
            <person name="Martinez A.T."/>
            <person name="Grigoriev I.V."/>
        </authorList>
    </citation>
    <scope>NUCLEOTIDE SEQUENCE</scope>
    <source>
        <strain evidence="2">AH 44721</strain>
    </source>
</reference>
<evidence type="ECO:0000256" key="1">
    <source>
        <dbReference type="SAM" id="MobiDB-lite"/>
    </source>
</evidence>
<proteinExistence type="predicted"/>
<evidence type="ECO:0000313" key="2">
    <source>
        <dbReference type="EMBL" id="KAF8897064.1"/>
    </source>
</evidence>